<gene>
    <name evidence="1" type="ORF">CTRU02_203841</name>
</gene>
<reference evidence="1 2" key="1">
    <citation type="journal article" date="2020" name="Phytopathology">
        <title>Genome Sequence Resources of Colletotrichum truncatum, C. plurivorum, C. musicola, and C. sojae: Four Species Pathogenic to Soybean (Glycine max).</title>
        <authorList>
            <person name="Rogerio F."/>
            <person name="Boufleur T.R."/>
            <person name="Ciampi-Guillardi M."/>
            <person name="Sukno S.A."/>
            <person name="Thon M.R."/>
            <person name="Massola Junior N.S."/>
            <person name="Baroncelli R."/>
        </authorList>
    </citation>
    <scope>NUCLEOTIDE SEQUENCE [LARGE SCALE GENOMIC DNA]</scope>
    <source>
        <strain evidence="1 2">CMES1059</strain>
    </source>
</reference>
<accession>A0ACC3ZAC8</accession>
<evidence type="ECO:0000313" key="1">
    <source>
        <dbReference type="EMBL" id="KAL0941078.1"/>
    </source>
</evidence>
<dbReference type="Proteomes" id="UP000805649">
    <property type="component" value="Unassembled WGS sequence"/>
</dbReference>
<name>A0ACC3ZAC8_COLTU</name>
<evidence type="ECO:0000313" key="2">
    <source>
        <dbReference type="Proteomes" id="UP000805649"/>
    </source>
</evidence>
<organism evidence="1 2">
    <name type="scientific">Colletotrichum truncatum</name>
    <name type="common">Anthracnose fungus</name>
    <name type="synonym">Colletotrichum capsici</name>
    <dbReference type="NCBI Taxonomy" id="5467"/>
    <lineage>
        <taxon>Eukaryota</taxon>
        <taxon>Fungi</taxon>
        <taxon>Dikarya</taxon>
        <taxon>Ascomycota</taxon>
        <taxon>Pezizomycotina</taxon>
        <taxon>Sordariomycetes</taxon>
        <taxon>Hypocreomycetidae</taxon>
        <taxon>Glomerellales</taxon>
        <taxon>Glomerellaceae</taxon>
        <taxon>Colletotrichum</taxon>
        <taxon>Colletotrichum truncatum species complex</taxon>
    </lineage>
</organism>
<protein>
    <submittedName>
        <fullName evidence="1">Uncharacterized protein</fullName>
    </submittedName>
</protein>
<dbReference type="EMBL" id="VUJX02000002">
    <property type="protein sequence ID" value="KAL0941078.1"/>
    <property type="molecule type" value="Genomic_DNA"/>
</dbReference>
<keyword evidence="2" id="KW-1185">Reference proteome</keyword>
<comment type="caution">
    <text evidence="1">The sequence shown here is derived from an EMBL/GenBank/DDBJ whole genome shotgun (WGS) entry which is preliminary data.</text>
</comment>
<proteinExistence type="predicted"/>
<sequence>MCRCEWLAVSGHRQAVAGGPEEVPGAIKDRRPCSHHILVYTHPWRLAASGSRQGKPLDGQCHVHKRRPCEATKNG</sequence>